<proteinExistence type="predicted"/>
<dbReference type="AlphaFoldDB" id="A0A2H1IXU3"/>
<dbReference type="RefSeq" id="WP_101624083.1">
    <property type="nucleotide sequence ID" value="NZ_FXZC01000003.1"/>
</dbReference>
<dbReference type="EMBL" id="FXZC01000003">
    <property type="protein sequence ID" value="SMX80035.1"/>
    <property type="molecule type" value="Genomic_DNA"/>
</dbReference>
<name>A0A2H1IXU3_9MICO</name>
<dbReference type="Proteomes" id="UP000234333">
    <property type="component" value="Unassembled WGS sequence"/>
</dbReference>
<accession>A0A2H1IXU3</accession>
<evidence type="ECO:0000313" key="2">
    <source>
        <dbReference type="Proteomes" id="UP000234333"/>
    </source>
</evidence>
<dbReference type="GeneID" id="99775308"/>
<reference evidence="1 2" key="1">
    <citation type="submission" date="2017-03" db="EMBL/GenBank/DDBJ databases">
        <authorList>
            <person name="Afonso C.L."/>
            <person name="Miller P.J."/>
            <person name="Scott M.A."/>
            <person name="Spackman E."/>
            <person name="Goraichik I."/>
            <person name="Dimitrov K.M."/>
            <person name="Suarez D.L."/>
            <person name="Swayne D.E."/>
        </authorList>
    </citation>
    <scope>NUCLEOTIDE SEQUENCE [LARGE SCALE GENOMIC DNA]</scope>
    <source>
        <strain evidence="1 2">CIP 102111</strain>
    </source>
</reference>
<sequence>MTTYIEFECGGGVILTGGSAQDAIDDHVTWCPDCPDERTDHEKRADERAQKAWEARVDAALAEVKEAS</sequence>
<gene>
    <name evidence="1" type="ORF">BC102111_01706</name>
</gene>
<protein>
    <submittedName>
        <fullName evidence="1">Uncharacterized protein</fullName>
    </submittedName>
</protein>
<evidence type="ECO:0000313" key="1">
    <source>
        <dbReference type="EMBL" id="SMX80035.1"/>
    </source>
</evidence>
<organism evidence="1 2">
    <name type="scientific">Brevibacterium casei CIP 102111</name>
    <dbReference type="NCBI Taxonomy" id="1255625"/>
    <lineage>
        <taxon>Bacteria</taxon>
        <taxon>Bacillati</taxon>
        <taxon>Actinomycetota</taxon>
        <taxon>Actinomycetes</taxon>
        <taxon>Micrococcales</taxon>
        <taxon>Brevibacteriaceae</taxon>
        <taxon>Brevibacterium</taxon>
    </lineage>
</organism>